<dbReference type="InterPro" id="IPR050189">
    <property type="entry name" value="MFS_Efflux_Transporters"/>
</dbReference>
<dbReference type="PANTHER" id="PTHR43124:SF4">
    <property type="entry name" value="SUGAR EFFLUX TRANSPORTER"/>
    <property type="match status" value="1"/>
</dbReference>
<accession>A0A9X1YRP3</accession>
<feature type="transmembrane region" description="Helical" evidence="6">
    <location>
        <begin position="134"/>
        <end position="154"/>
    </location>
</feature>
<feature type="transmembrane region" description="Helical" evidence="6">
    <location>
        <begin position="102"/>
        <end position="127"/>
    </location>
</feature>
<dbReference type="SUPFAM" id="SSF103473">
    <property type="entry name" value="MFS general substrate transporter"/>
    <property type="match status" value="1"/>
</dbReference>
<evidence type="ECO:0000256" key="5">
    <source>
        <dbReference type="ARBA" id="ARBA00023136"/>
    </source>
</evidence>
<evidence type="ECO:0000256" key="2">
    <source>
        <dbReference type="ARBA" id="ARBA00022475"/>
    </source>
</evidence>
<keyword evidence="3 6" id="KW-0812">Transmembrane</keyword>
<dbReference type="GO" id="GO:0005886">
    <property type="term" value="C:plasma membrane"/>
    <property type="evidence" value="ECO:0007669"/>
    <property type="project" value="UniProtKB-SubCell"/>
</dbReference>
<feature type="transmembrane region" description="Helical" evidence="6">
    <location>
        <begin position="334"/>
        <end position="354"/>
    </location>
</feature>
<dbReference type="CDD" id="cd17324">
    <property type="entry name" value="MFS_NepI_like"/>
    <property type="match status" value="1"/>
</dbReference>
<feature type="transmembrane region" description="Helical" evidence="6">
    <location>
        <begin position="273"/>
        <end position="294"/>
    </location>
</feature>
<dbReference type="Gene3D" id="1.20.1250.20">
    <property type="entry name" value="MFS general substrate transporter like domains"/>
    <property type="match status" value="1"/>
</dbReference>
<evidence type="ECO:0000313" key="9">
    <source>
        <dbReference type="Proteomes" id="UP001155059"/>
    </source>
</evidence>
<protein>
    <submittedName>
        <fullName evidence="8">MFS transporter</fullName>
    </submittedName>
</protein>
<feature type="transmembrane region" description="Helical" evidence="6">
    <location>
        <begin position="76"/>
        <end position="96"/>
    </location>
</feature>
<reference evidence="8 9" key="1">
    <citation type="journal article" date="2022" name="Int. J. Syst. Evol. Microbiol.">
        <title>Pseudomonas aegrilactucae sp. nov. and Pseudomonas morbosilactucae sp. nov., pathogens causing bacterial rot of lettuce in Japan.</title>
        <authorList>
            <person name="Sawada H."/>
            <person name="Fujikawa T."/>
            <person name="Satou M."/>
        </authorList>
    </citation>
    <scope>NUCLEOTIDE SEQUENCE [LARGE SCALE GENOMIC DNA]</scope>
    <source>
        <strain evidence="8 9">MAFF 302030</strain>
    </source>
</reference>
<dbReference type="PANTHER" id="PTHR43124">
    <property type="entry name" value="PURINE EFFLUX PUMP PBUE"/>
    <property type="match status" value="1"/>
</dbReference>
<feature type="transmembrane region" description="Helical" evidence="6">
    <location>
        <begin position="166"/>
        <end position="188"/>
    </location>
</feature>
<feature type="transmembrane region" description="Helical" evidence="6">
    <location>
        <begin position="47"/>
        <end position="69"/>
    </location>
</feature>
<feature type="domain" description="Major facilitator superfamily (MFS) profile" evidence="7">
    <location>
        <begin position="11"/>
        <end position="387"/>
    </location>
</feature>
<keyword evidence="5 6" id="KW-0472">Membrane</keyword>
<sequence length="394" mass="40569">MVNGMWRVWSAVAVLCLASFTMVTSEFAPIGLLSLMAADLGQDPATLGLTVTLYAWIGAASGLLAHWFSRRVPRKVLLIALMLILAAANALSALSANFPSLLAARALGALAHGVFWATVAATAASIAPPRRLGLATSIVLGGITLATVLGVPLVNLIGQYNGWRQAFLGLGLMCLLSAVAMFASLPSMALQAATESGGYGAVLRRRDLLLTYLITGLTAAAHFAAYTFIEPYIGQVPGITPYLIASLLFTFGAAGFIGNLLSALLLDRYLKGFILVTLLGLATALMLLGAYGPALGLPMVVGLLGLWGVSIAALFTALQTWVLRIAGPDTVPAAALHTAVLNAAIGVGVIAGGHSLASSGVASAMMTASLVIVPALLLMLFLQLRARTQPLPAA</sequence>
<evidence type="ECO:0000256" key="6">
    <source>
        <dbReference type="SAM" id="Phobius"/>
    </source>
</evidence>
<feature type="transmembrane region" description="Helical" evidence="6">
    <location>
        <begin position="209"/>
        <end position="229"/>
    </location>
</feature>
<evidence type="ECO:0000259" key="7">
    <source>
        <dbReference type="PROSITE" id="PS50850"/>
    </source>
</evidence>
<dbReference type="PROSITE" id="PS50850">
    <property type="entry name" value="MFS"/>
    <property type="match status" value="1"/>
</dbReference>
<dbReference type="EMBL" id="JALQCW010000004">
    <property type="protein sequence ID" value="MCK9796574.1"/>
    <property type="molecule type" value="Genomic_DNA"/>
</dbReference>
<evidence type="ECO:0000256" key="3">
    <source>
        <dbReference type="ARBA" id="ARBA00022692"/>
    </source>
</evidence>
<evidence type="ECO:0000256" key="4">
    <source>
        <dbReference type="ARBA" id="ARBA00022989"/>
    </source>
</evidence>
<comment type="subcellular location">
    <subcellularLocation>
        <location evidence="1">Cell membrane</location>
        <topology evidence="1">Multi-pass membrane protein</topology>
    </subcellularLocation>
</comment>
<feature type="transmembrane region" description="Helical" evidence="6">
    <location>
        <begin position="241"/>
        <end position="266"/>
    </location>
</feature>
<evidence type="ECO:0000256" key="1">
    <source>
        <dbReference type="ARBA" id="ARBA00004651"/>
    </source>
</evidence>
<dbReference type="Proteomes" id="UP001155059">
    <property type="component" value="Unassembled WGS sequence"/>
</dbReference>
<dbReference type="InterPro" id="IPR020846">
    <property type="entry name" value="MFS_dom"/>
</dbReference>
<dbReference type="InterPro" id="IPR011701">
    <property type="entry name" value="MFS"/>
</dbReference>
<evidence type="ECO:0000313" key="8">
    <source>
        <dbReference type="EMBL" id="MCK9796574.1"/>
    </source>
</evidence>
<dbReference type="Pfam" id="PF07690">
    <property type="entry name" value="MFS_1"/>
    <property type="match status" value="1"/>
</dbReference>
<dbReference type="InterPro" id="IPR036259">
    <property type="entry name" value="MFS_trans_sf"/>
</dbReference>
<comment type="caution">
    <text evidence="8">The sequence shown here is derived from an EMBL/GenBank/DDBJ whole genome shotgun (WGS) entry which is preliminary data.</text>
</comment>
<feature type="transmembrane region" description="Helical" evidence="6">
    <location>
        <begin position="300"/>
        <end position="322"/>
    </location>
</feature>
<proteinExistence type="predicted"/>
<name>A0A9X1YRP3_9PSED</name>
<dbReference type="RefSeq" id="WP_268264339.1">
    <property type="nucleotide sequence ID" value="NZ_JALQCW010000004.1"/>
</dbReference>
<dbReference type="AlphaFoldDB" id="A0A9X1YRP3"/>
<gene>
    <name evidence="8" type="ORF">M1B34_02135</name>
</gene>
<reference evidence="8 9" key="2">
    <citation type="journal article" date="2023" name="Plant Pathol.">
        <title>Dismantling and reorganizing Pseudomonas marginalis sensu#lato.</title>
        <authorList>
            <person name="Sawada H."/>
            <person name="Fujikawa T."/>
            <person name="Satou M."/>
        </authorList>
    </citation>
    <scope>NUCLEOTIDE SEQUENCE [LARGE SCALE GENOMIC DNA]</scope>
    <source>
        <strain evidence="8 9">MAFF 302030</strain>
    </source>
</reference>
<dbReference type="GO" id="GO:0022857">
    <property type="term" value="F:transmembrane transporter activity"/>
    <property type="evidence" value="ECO:0007669"/>
    <property type="project" value="InterPro"/>
</dbReference>
<keyword evidence="2" id="KW-1003">Cell membrane</keyword>
<feature type="transmembrane region" description="Helical" evidence="6">
    <location>
        <begin position="360"/>
        <end position="382"/>
    </location>
</feature>
<keyword evidence="4 6" id="KW-1133">Transmembrane helix</keyword>
<organism evidence="8 9">
    <name type="scientific">Pseudomonas morbosilactucae</name>
    <dbReference type="NCBI Taxonomy" id="2938197"/>
    <lineage>
        <taxon>Bacteria</taxon>
        <taxon>Pseudomonadati</taxon>
        <taxon>Pseudomonadota</taxon>
        <taxon>Gammaproteobacteria</taxon>
        <taxon>Pseudomonadales</taxon>
        <taxon>Pseudomonadaceae</taxon>
        <taxon>Pseudomonas</taxon>
    </lineage>
</organism>